<protein>
    <recommendedName>
        <fullName evidence="3">SnoaL-like domain-containing protein</fullName>
    </recommendedName>
</protein>
<dbReference type="RefSeq" id="WP_264730102.1">
    <property type="nucleotide sequence ID" value="NZ_JAPDNR010000001.1"/>
</dbReference>
<evidence type="ECO:0000313" key="1">
    <source>
        <dbReference type="EMBL" id="MCW3484464.1"/>
    </source>
</evidence>
<accession>A0ABT3IL28</accession>
<sequence>MQRSIFIFLMLLDLAQAGYAQQPDKTTRKELERVVADFMKSIKTKDSTTFYQLFHSAPVVWIGVDKEKSFLHFQQQNSQAKKNYFSSSPRSFFKGIIEDSRQQEERFYNLVMTGDERVATITFDYSFWWDGKKQNWGKESWALIRANGEWKITTVLFSIEMENVVPEPSPVKGMGKR</sequence>
<dbReference type="Proteomes" id="UP001207742">
    <property type="component" value="Unassembled WGS sequence"/>
</dbReference>
<evidence type="ECO:0008006" key="3">
    <source>
        <dbReference type="Google" id="ProtNLM"/>
    </source>
</evidence>
<name>A0ABT3IL28_9BACT</name>
<organism evidence="1 2">
    <name type="scientific">Chitinophaga nivalis</name>
    <dbReference type="NCBI Taxonomy" id="2991709"/>
    <lineage>
        <taxon>Bacteria</taxon>
        <taxon>Pseudomonadati</taxon>
        <taxon>Bacteroidota</taxon>
        <taxon>Chitinophagia</taxon>
        <taxon>Chitinophagales</taxon>
        <taxon>Chitinophagaceae</taxon>
        <taxon>Chitinophaga</taxon>
    </lineage>
</organism>
<dbReference type="InterPro" id="IPR032710">
    <property type="entry name" value="NTF2-like_dom_sf"/>
</dbReference>
<reference evidence="1 2" key="1">
    <citation type="submission" date="2022-10" db="EMBL/GenBank/DDBJ databases">
        <title>Chitinophaga nivalis PC15 sp. nov., isolated from Pyeongchang county, South Korea.</title>
        <authorList>
            <person name="Trinh H.N."/>
        </authorList>
    </citation>
    <scope>NUCLEOTIDE SEQUENCE [LARGE SCALE GENOMIC DNA]</scope>
    <source>
        <strain evidence="1 2">PC14</strain>
    </source>
</reference>
<dbReference type="EMBL" id="JAPDNS010000001">
    <property type="protein sequence ID" value="MCW3484464.1"/>
    <property type="molecule type" value="Genomic_DNA"/>
</dbReference>
<proteinExistence type="predicted"/>
<dbReference type="Gene3D" id="3.10.450.50">
    <property type="match status" value="1"/>
</dbReference>
<evidence type="ECO:0000313" key="2">
    <source>
        <dbReference type="Proteomes" id="UP001207742"/>
    </source>
</evidence>
<keyword evidence="2" id="KW-1185">Reference proteome</keyword>
<gene>
    <name evidence="1" type="ORF">OL497_11205</name>
</gene>
<comment type="caution">
    <text evidence="1">The sequence shown here is derived from an EMBL/GenBank/DDBJ whole genome shotgun (WGS) entry which is preliminary data.</text>
</comment>
<dbReference type="SUPFAM" id="SSF54427">
    <property type="entry name" value="NTF2-like"/>
    <property type="match status" value="1"/>
</dbReference>